<proteinExistence type="predicted"/>
<keyword evidence="3" id="KW-1185">Reference proteome</keyword>
<dbReference type="EMBL" id="CP042914">
    <property type="protein sequence ID" value="QEG42581.1"/>
    <property type="molecule type" value="Genomic_DNA"/>
</dbReference>
<evidence type="ECO:0000256" key="1">
    <source>
        <dbReference type="SAM" id="MobiDB-lite"/>
    </source>
</evidence>
<organism evidence="2 3">
    <name type="scientific">Roseimaritima ulvae</name>
    <dbReference type="NCBI Taxonomy" id="980254"/>
    <lineage>
        <taxon>Bacteria</taxon>
        <taxon>Pseudomonadati</taxon>
        <taxon>Planctomycetota</taxon>
        <taxon>Planctomycetia</taxon>
        <taxon>Pirellulales</taxon>
        <taxon>Pirellulaceae</taxon>
        <taxon>Roseimaritima</taxon>
    </lineage>
</organism>
<gene>
    <name evidence="2" type="ORF">UC8_46230</name>
</gene>
<dbReference type="Proteomes" id="UP000325286">
    <property type="component" value="Chromosome"/>
</dbReference>
<dbReference type="KEGG" id="rul:UC8_46230"/>
<protein>
    <submittedName>
        <fullName evidence="2">Uncharacterized protein</fullName>
    </submittedName>
</protein>
<accession>A0A5B9R7D0</accession>
<dbReference type="AlphaFoldDB" id="A0A5B9R7D0"/>
<evidence type="ECO:0000313" key="3">
    <source>
        <dbReference type="Proteomes" id="UP000325286"/>
    </source>
</evidence>
<feature type="region of interest" description="Disordered" evidence="1">
    <location>
        <begin position="89"/>
        <end position="133"/>
    </location>
</feature>
<feature type="compositionally biased region" description="Basic and acidic residues" evidence="1">
    <location>
        <begin position="105"/>
        <end position="115"/>
    </location>
</feature>
<sequence length="535" mass="58418">MTLSGERTLMVDHGWVPSFSGGLKRILACASIVGSLASAACGQEAGPPAADETAPPLSVQLAEPFLLDDSLPPLLPSLGNPAEAPATTAQQRLGIEGDFNPSADTNRRGRRDPIGSRRRSSASSRFLPSSTLGARARNQATRSGIALGLASVPFMIGDTNAGTCFSLRGIVNADISHPTLTCARLNISENNTAIPVDRVYYSYRHFHNSNSLRAYQFREVYNYDRHVVGFEKTFFGGMASVETRIPIEKRLRSDIISIVDPEVTNIVDLVADEEREIGLGNVSIISKLMLLQRSNFVLSAGLGVTIPSADDVRYRLGNRVSLPNTIVPGLVARNVSTFDFKYENETVYLSPFLAWLSTHNRSRWFHQGFLQIEVAANPSKLNANTAGTTEYFFNGVDAGFSVFQTPGGEPVEVDVFAQTLMRLNLGLGYQHTYYDRSRWISNIRSLYELHYTTTLQRANLSFIPLEQFGAGAGTVFPQFGAVGNADPRTDILNAAVGLSLNLGPLLVTNGVVAPLREAPDRGFDFEYNLQVQMLF</sequence>
<feature type="compositionally biased region" description="Low complexity" evidence="1">
    <location>
        <begin position="121"/>
        <end position="130"/>
    </location>
</feature>
<evidence type="ECO:0000313" key="2">
    <source>
        <dbReference type="EMBL" id="QEG42581.1"/>
    </source>
</evidence>
<reference evidence="2 3" key="1">
    <citation type="submission" date="2019-08" db="EMBL/GenBank/DDBJ databases">
        <title>Deep-cultivation of Planctomycetes and their phenomic and genomic characterization uncovers novel biology.</title>
        <authorList>
            <person name="Wiegand S."/>
            <person name="Jogler M."/>
            <person name="Boedeker C."/>
            <person name="Pinto D."/>
            <person name="Vollmers J."/>
            <person name="Rivas-Marin E."/>
            <person name="Kohn T."/>
            <person name="Peeters S.H."/>
            <person name="Heuer A."/>
            <person name="Rast P."/>
            <person name="Oberbeckmann S."/>
            <person name="Bunk B."/>
            <person name="Jeske O."/>
            <person name="Meyerdierks A."/>
            <person name="Storesund J.E."/>
            <person name="Kallscheuer N."/>
            <person name="Luecker S."/>
            <person name="Lage O.M."/>
            <person name="Pohl T."/>
            <person name="Merkel B.J."/>
            <person name="Hornburger P."/>
            <person name="Mueller R.-W."/>
            <person name="Bruemmer F."/>
            <person name="Labrenz M."/>
            <person name="Spormann A.M."/>
            <person name="Op den Camp H."/>
            <person name="Overmann J."/>
            <person name="Amann R."/>
            <person name="Jetten M.S.M."/>
            <person name="Mascher T."/>
            <person name="Medema M.H."/>
            <person name="Devos D.P."/>
            <person name="Kaster A.-K."/>
            <person name="Ovreas L."/>
            <person name="Rohde M."/>
            <person name="Galperin M.Y."/>
            <person name="Jogler C."/>
        </authorList>
    </citation>
    <scope>NUCLEOTIDE SEQUENCE [LARGE SCALE GENOMIC DNA]</scope>
    <source>
        <strain evidence="2 3">UC8</strain>
    </source>
</reference>
<name>A0A5B9R7D0_9BACT</name>